<gene>
    <name evidence="1" type="ORF">ACRE_055170</name>
</gene>
<dbReference type="HOGENOM" id="CLU_2960173_0_0_1"/>
<protein>
    <submittedName>
        <fullName evidence="1">Uncharacterized protein</fullName>
    </submittedName>
</protein>
<keyword evidence="2" id="KW-1185">Reference proteome</keyword>
<dbReference type="Proteomes" id="UP000029964">
    <property type="component" value="Unassembled WGS sequence"/>
</dbReference>
<accession>A0A086T309</accession>
<reference evidence="2" key="1">
    <citation type="journal article" date="2014" name="Genome Announc.">
        <title>Genome sequence and annotation of Acremonium chrysogenum, producer of the beta-lactam antibiotic cephalosporin C.</title>
        <authorList>
            <person name="Terfehr D."/>
            <person name="Dahlmann T.A."/>
            <person name="Specht T."/>
            <person name="Zadra I."/>
            <person name="Kuernsteiner H."/>
            <person name="Kueck U."/>
        </authorList>
    </citation>
    <scope>NUCLEOTIDE SEQUENCE [LARGE SCALE GENOMIC DNA]</scope>
    <source>
        <strain evidence="2">ATCC 11550 / CBS 779.69 / DSM 880 / IAM 14645 / JCM 23072 / IMI 49137</strain>
    </source>
</reference>
<sequence length="59" mass="6363">MTGGCVLCNATARPLRVAGNNYRIAKFRHRFSSIIDKGSRPKMPPSARLAAELAYGALS</sequence>
<dbReference type="EMBL" id="JPKY01000063">
    <property type="protein sequence ID" value="KFH43741.1"/>
    <property type="molecule type" value="Genomic_DNA"/>
</dbReference>
<proteinExistence type="predicted"/>
<dbReference type="AlphaFoldDB" id="A0A086T309"/>
<comment type="caution">
    <text evidence="1">The sequence shown here is derived from an EMBL/GenBank/DDBJ whole genome shotgun (WGS) entry which is preliminary data.</text>
</comment>
<name>A0A086T309_HAPC1</name>
<evidence type="ECO:0000313" key="2">
    <source>
        <dbReference type="Proteomes" id="UP000029964"/>
    </source>
</evidence>
<evidence type="ECO:0000313" key="1">
    <source>
        <dbReference type="EMBL" id="KFH43741.1"/>
    </source>
</evidence>
<organism evidence="1 2">
    <name type="scientific">Hapsidospora chrysogenum (strain ATCC 11550 / CBS 779.69 / DSM 880 / IAM 14645 / JCM 23072 / IMI 49137)</name>
    <name type="common">Acremonium chrysogenum</name>
    <dbReference type="NCBI Taxonomy" id="857340"/>
    <lineage>
        <taxon>Eukaryota</taxon>
        <taxon>Fungi</taxon>
        <taxon>Dikarya</taxon>
        <taxon>Ascomycota</taxon>
        <taxon>Pezizomycotina</taxon>
        <taxon>Sordariomycetes</taxon>
        <taxon>Hypocreomycetidae</taxon>
        <taxon>Hypocreales</taxon>
        <taxon>Bionectriaceae</taxon>
        <taxon>Hapsidospora</taxon>
    </lineage>
</organism>